<dbReference type="GO" id="GO:0006633">
    <property type="term" value="P:fatty acid biosynthetic process"/>
    <property type="evidence" value="ECO:0007669"/>
    <property type="project" value="TreeGrafter"/>
</dbReference>
<dbReference type="EMBL" id="CABVHW010000002">
    <property type="protein sequence ID" value="VVN81129.1"/>
    <property type="molecule type" value="Genomic_DNA"/>
</dbReference>
<dbReference type="EC" id="4.2.1.119" evidence="1"/>
<dbReference type="GO" id="GO:0018812">
    <property type="term" value="F:3-hydroxyacyl-CoA dehydratase activity"/>
    <property type="evidence" value="ECO:0007669"/>
    <property type="project" value="UniProtKB-EC"/>
</dbReference>
<dbReference type="InterPro" id="IPR029069">
    <property type="entry name" value="HotDog_dom_sf"/>
</dbReference>
<reference evidence="1 2" key="1">
    <citation type="submission" date="2019-09" db="EMBL/GenBank/DDBJ databases">
        <authorList>
            <person name="Chandra G."/>
            <person name="Truman W A."/>
        </authorList>
    </citation>
    <scope>NUCLEOTIDE SEQUENCE [LARGE SCALE GENOMIC DNA]</scope>
    <source>
        <strain evidence="1">PS710</strain>
    </source>
</reference>
<keyword evidence="1" id="KW-0456">Lyase</keyword>
<dbReference type="AlphaFoldDB" id="A0A5E7JWQ3"/>
<organism evidence="1 2">
    <name type="scientific">Pseudomonas fluorescens</name>
    <dbReference type="NCBI Taxonomy" id="294"/>
    <lineage>
        <taxon>Bacteria</taxon>
        <taxon>Pseudomonadati</taxon>
        <taxon>Pseudomonadota</taxon>
        <taxon>Gammaproteobacteria</taxon>
        <taxon>Pseudomonadales</taxon>
        <taxon>Pseudomonadaceae</taxon>
        <taxon>Pseudomonas</taxon>
    </lineage>
</organism>
<proteinExistence type="predicted"/>
<name>A0A5E7JWQ3_PSEFL</name>
<dbReference type="Proteomes" id="UP000381093">
    <property type="component" value="Unassembled WGS sequence"/>
</dbReference>
<dbReference type="SUPFAM" id="SSF54637">
    <property type="entry name" value="Thioesterase/thiol ester dehydrase-isomerase"/>
    <property type="match status" value="1"/>
</dbReference>
<dbReference type="InterPro" id="IPR050965">
    <property type="entry name" value="UPF0336/Enoyl-CoA_hydratase"/>
</dbReference>
<gene>
    <name evidence="1" type="primary">phaJ_1</name>
    <name evidence="1" type="ORF">PS710_01128</name>
</gene>
<sequence>MSENNKKQPNGWVDTRFGMPSVGSTAERSKNVTLADIELFSAMTGDRNPLHTDKKAAEASRFGGLIVQGGVTSGMLNAVVAEELPGPGTVFLSVEWKFIKATYVGDTITACVKVLELREDKPICTIETVVKNQHGEVCLEGKAVTYTASLTPVE</sequence>
<accession>A0A5E7JWQ3</accession>
<dbReference type="InterPro" id="IPR002539">
    <property type="entry name" value="MaoC-like_dom"/>
</dbReference>
<dbReference type="GO" id="GO:0019171">
    <property type="term" value="F:(3R)-hydroxyacyl-[acyl-carrier-protein] dehydratase activity"/>
    <property type="evidence" value="ECO:0007669"/>
    <property type="project" value="TreeGrafter"/>
</dbReference>
<dbReference type="PANTHER" id="PTHR43437:SF3">
    <property type="entry name" value="HYDROXYACYL-THIOESTER DEHYDRATASE TYPE 2, MITOCHONDRIAL"/>
    <property type="match status" value="1"/>
</dbReference>
<evidence type="ECO:0000313" key="2">
    <source>
        <dbReference type="Proteomes" id="UP000381093"/>
    </source>
</evidence>
<dbReference type="PANTHER" id="PTHR43437">
    <property type="entry name" value="HYDROXYACYL-THIOESTER DEHYDRATASE TYPE 2, MITOCHONDRIAL-RELATED"/>
    <property type="match status" value="1"/>
</dbReference>
<evidence type="ECO:0000313" key="1">
    <source>
        <dbReference type="EMBL" id="VVN81129.1"/>
    </source>
</evidence>
<dbReference type="RefSeq" id="WP_150763575.1">
    <property type="nucleotide sequence ID" value="NZ_CABVHW010000002.1"/>
</dbReference>
<protein>
    <submittedName>
        <fullName evidence="1">(R)-specific enoyl-CoA hydratase</fullName>
        <ecNumber evidence="1">4.2.1.119</ecNumber>
    </submittedName>
</protein>
<dbReference type="CDD" id="cd03449">
    <property type="entry name" value="R_hydratase"/>
    <property type="match status" value="1"/>
</dbReference>
<dbReference type="Gene3D" id="3.10.129.10">
    <property type="entry name" value="Hotdog Thioesterase"/>
    <property type="match status" value="1"/>
</dbReference>
<dbReference type="Pfam" id="PF01575">
    <property type="entry name" value="MaoC_dehydratas"/>
    <property type="match status" value="1"/>
</dbReference>